<keyword evidence="1" id="KW-0472">Membrane</keyword>
<proteinExistence type="predicted"/>
<dbReference type="AlphaFoldDB" id="A0A9D4U303"/>
<dbReference type="OrthoDB" id="543868at2759"/>
<dbReference type="EMBL" id="JABFUD020000024">
    <property type="protein sequence ID" value="KAI5060666.1"/>
    <property type="molecule type" value="Genomic_DNA"/>
</dbReference>
<feature type="transmembrane region" description="Helical" evidence="1">
    <location>
        <begin position="125"/>
        <end position="147"/>
    </location>
</feature>
<dbReference type="SUPFAM" id="SSF103511">
    <property type="entry name" value="Chlorophyll a-b binding protein"/>
    <property type="match status" value="1"/>
</dbReference>
<accession>A0A9D4U303</accession>
<keyword evidence="3" id="KW-1185">Reference proteome</keyword>
<keyword evidence="1" id="KW-1133">Transmembrane helix</keyword>
<name>A0A9D4U303_ADICA</name>
<evidence type="ECO:0000313" key="3">
    <source>
        <dbReference type="Proteomes" id="UP000886520"/>
    </source>
</evidence>
<evidence type="ECO:0008006" key="4">
    <source>
        <dbReference type="Google" id="ProtNLM"/>
    </source>
</evidence>
<dbReference type="Proteomes" id="UP000886520">
    <property type="component" value="Chromosome 24"/>
</dbReference>
<gene>
    <name evidence="2" type="ORF">GOP47_0025086</name>
</gene>
<organism evidence="2 3">
    <name type="scientific">Adiantum capillus-veneris</name>
    <name type="common">Maidenhair fern</name>
    <dbReference type="NCBI Taxonomy" id="13818"/>
    <lineage>
        <taxon>Eukaryota</taxon>
        <taxon>Viridiplantae</taxon>
        <taxon>Streptophyta</taxon>
        <taxon>Embryophyta</taxon>
        <taxon>Tracheophyta</taxon>
        <taxon>Polypodiopsida</taxon>
        <taxon>Polypodiidae</taxon>
        <taxon>Polypodiales</taxon>
        <taxon>Pteridineae</taxon>
        <taxon>Pteridaceae</taxon>
        <taxon>Vittarioideae</taxon>
        <taxon>Adiantum</taxon>
    </lineage>
</organism>
<comment type="caution">
    <text evidence="2">The sequence shown here is derived from an EMBL/GenBank/DDBJ whole genome shotgun (WGS) entry which is preliminary data.</text>
</comment>
<reference evidence="2" key="1">
    <citation type="submission" date="2021-01" db="EMBL/GenBank/DDBJ databases">
        <title>Adiantum capillus-veneris genome.</title>
        <authorList>
            <person name="Fang Y."/>
            <person name="Liao Q."/>
        </authorList>
    </citation>
    <scope>NUCLEOTIDE SEQUENCE</scope>
    <source>
        <strain evidence="2">H3</strain>
        <tissue evidence="2">Leaf</tissue>
    </source>
</reference>
<evidence type="ECO:0000256" key="1">
    <source>
        <dbReference type="SAM" id="Phobius"/>
    </source>
</evidence>
<protein>
    <recommendedName>
        <fullName evidence="4">Stress enhanced protein 1, chloroplastic</fullName>
    </recommendedName>
</protein>
<keyword evidence="1" id="KW-0812">Transmembrane</keyword>
<evidence type="ECO:0000313" key="2">
    <source>
        <dbReference type="EMBL" id="KAI5060666.1"/>
    </source>
</evidence>
<sequence length="154" mass="15741">MSSSLTMATSSPLATSVSGFTTDLDDKWLSPGINSLSTRRTSTKKLGFASCQALGSGMLSSGSSRGTRTSRQGHLVGVARCEVSEEKSNSLDIWLGRAAMLGFVSVVSVEVATGKGVLENAGLVAPLPTLALALTAVVGVVVAFGIFRSANTDS</sequence>